<dbReference type="Gene3D" id="3.30.420.10">
    <property type="entry name" value="Ribonuclease H-like superfamily/Ribonuclease H"/>
    <property type="match status" value="1"/>
</dbReference>
<dbReference type="PROSITE" id="PS50994">
    <property type="entry name" value="INTEGRASE"/>
    <property type="match status" value="1"/>
</dbReference>
<dbReference type="OrthoDB" id="1734717at2759"/>
<dbReference type="Pfam" id="PF17921">
    <property type="entry name" value="Integrase_H2C2"/>
    <property type="match status" value="1"/>
</dbReference>
<evidence type="ECO:0000259" key="2">
    <source>
        <dbReference type="PROSITE" id="PS50994"/>
    </source>
</evidence>
<dbReference type="InterPro" id="IPR012337">
    <property type="entry name" value="RNaseH-like_sf"/>
</dbReference>
<dbReference type="GO" id="GO:0015074">
    <property type="term" value="P:DNA integration"/>
    <property type="evidence" value="ECO:0007669"/>
    <property type="project" value="InterPro"/>
</dbReference>
<dbReference type="InterPro" id="IPR036397">
    <property type="entry name" value="RNaseH_sf"/>
</dbReference>
<dbReference type="SUPFAM" id="SSF53098">
    <property type="entry name" value="Ribonuclease H-like"/>
    <property type="match status" value="1"/>
</dbReference>
<sequence length="476" mass="54491">MAQFVINTKAPKAVGSLLTLKKGKNESIRNYSKRYWETYNEIEECSEEMAVASYKLGLAPRDRLWENLTLDPPTNLRDLMSRVKMFAQLEDDVRQAKKAEGKVGRGEATVEKQRDGPNPYDSKAKQGINVGPTEIEEAMDAEDGDLPLGTIHMIGGPSNPDLENKIRSKIRMIRQMDEVLLVQTLPKRMKMTENPGGHEKFSQALASVFEGEIGRMVTVDIVAYLRVDELPDNKREVHKIRIKAARFWISPSGELYKRSYQGLYLLCVHPSLIEDVLYEIHEGMCKLHSEGRSLAHRALSQGYWWPYMQKDAQVYMCKCNKCQLFPPLIHQPTRDLTMLTSPWPFAQWGMDIVGVLPKAPGNKRFVLAATDYFMKWVEAEPLAQIREVDMIKFIRRSILSRFDIPWAFVSDNSTQFVGSKVKNLLEKLKIEFYNLTPSYPQCNGQAEATNKTIMNGIKKRLKKAKEKWVDELANVL</sequence>
<proteinExistence type="predicted"/>
<keyword evidence="4" id="KW-1185">Reference proteome</keyword>
<protein>
    <recommendedName>
        <fullName evidence="2">Integrase catalytic domain-containing protein</fullName>
    </recommendedName>
</protein>
<dbReference type="GO" id="GO:0003676">
    <property type="term" value="F:nucleic acid binding"/>
    <property type="evidence" value="ECO:0007669"/>
    <property type="project" value="InterPro"/>
</dbReference>
<evidence type="ECO:0000313" key="3">
    <source>
        <dbReference type="EMBL" id="GFZ05267.1"/>
    </source>
</evidence>
<organism evidence="3 4">
    <name type="scientific">Actinidia rufa</name>
    <dbReference type="NCBI Taxonomy" id="165716"/>
    <lineage>
        <taxon>Eukaryota</taxon>
        <taxon>Viridiplantae</taxon>
        <taxon>Streptophyta</taxon>
        <taxon>Embryophyta</taxon>
        <taxon>Tracheophyta</taxon>
        <taxon>Spermatophyta</taxon>
        <taxon>Magnoliopsida</taxon>
        <taxon>eudicotyledons</taxon>
        <taxon>Gunneridae</taxon>
        <taxon>Pentapetalae</taxon>
        <taxon>asterids</taxon>
        <taxon>Ericales</taxon>
        <taxon>Actinidiaceae</taxon>
        <taxon>Actinidia</taxon>
    </lineage>
</organism>
<feature type="domain" description="Integrase catalytic" evidence="2">
    <location>
        <begin position="338"/>
        <end position="476"/>
    </location>
</feature>
<gene>
    <name evidence="3" type="ORF">Acr_17g0008390</name>
</gene>
<dbReference type="Gene3D" id="1.10.340.70">
    <property type="match status" value="1"/>
</dbReference>
<name>A0A7J0G3B5_9ERIC</name>
<dbReference type="InterPro" id="IPR050951">
    <property type="entry name" value="Retrovirus_Pol_polyprotein"/>
</dbReference>
<dbReference type="PANTHER" id="PTHR37984:SF5">
    <property type="entry name" value="PROTEIN NYNRIN-LIKE"/>
    <property type="match status" value="1"/>
</dbReference>
<dbReference type="AlphaFoldDB" id="A0A7J0G3B5"/>
<dbReference type="Pfam" id="PF00665">
    <property type="entry name" value="rve"/>
    <property type="match status" value="1"/>
</dbReference>
<dbReference type="EMBL" id="BJWL01000017">
    <property type="protein sequence ID" value="GFZ05267.1"/>
    <property type="molecule type" value="Genomic_DNA"/>
</dbReference>
<dbReference type="PANTHER" id="PTHR37984">
    <property type="entry name" value="PROTEIN CBG26694"/>
    <property type="match status" value="1"/>
</dbReference>
<reference evidence="3 4" key="1">
    <citation type="submission" date="2019-07" db="EMBL/GenBank/DDBJ databases">
        <title>De Novo Assembly of kiwifruit Actinidia rufa.</title>
        <authorList>
            <person name="Sugita-Konishi S."/>
            <person name="Sato K."/>
            <person name="Mori E."/>
            <person name="Abe Y."/>
            <person name="Kisaki G."/>
            <person name="Hamano K."/>
            <person name="Suezawa K."/>
            <person name="Otani M."/>
            <person name="Fukuda T."/>
            <person name="Manabe T."/>
            <person name="Gomi K."/>
            <person name="Tabuchi M."/>
            <person name="Akimitsu K."/>
            <person name="Kataoka I."/>
        </authorList>
    </citation>
    <scope>NUCLEOTIDE SEQUENCE [LARGE SCALE GENOMIC DNA]</scope>
    <source>
        <strain evidence="4">cv. Fuchu</strain>
    </source>
</reference>
<feature type="region of interest" description="Disordered" evidence="1">
    <location>
        <begin position="97"/>
        <end position="127"/>
    </location>
</feature>
<feature type="compositionally biased region" description="Basic and acidic residues" evidence="1">
    <location>
        <begin position="97"/>
        <end position="115"/>
    </location>
</feature>
<dbReference type="InterPro" id="IPR001584">
    <property type="entry name" value="Integrase_cat-core"/>
</dbReference>
<dbReference type="InterPro" id="IPR041588">
    <property type="entry name" value="Integrase_H2C2"/>
</dbReference>
<comment type="caution">
    <text evidence="3">The sequence shown here is derived from an EMBL/GenBank/DDBJ whole genome shotgun (WGS) entry which is preliminary data.</text>
</comment>
<evidence type="ECO:0000256" key="1">
    <source>
        <dbReference type="SAM" id="MobiDB-lite"/>
    </source>
</evidence>
<accession>A0A7J0G3B5</accession>
<dbReference type="Proteomes" id="UP000585474">
    <property type="component" value="Unassembled WGS sequence"/>
</dbReference>
<evidence type="ECO:0000313" key="4">
    <source>
        <dbReference type="Proteomes" id="UP000585474"/>
    </source>
</evidence>